<dbReference type="Proteomes" id="UP000051096">
    <property type="component" value="Unassembled WGS sequence"/>
</dbReference>
<organism evidence="2 3">
    <name type="scientific">candidate division WOR_3 bacterium SM23_60</name>
    <dbReference type="NCBI Taxonomy" id="1703780"/>
    <lineage>
        <taxon>Bacteria</taxon>
        <taxon>Bacteria division WOR-3</taxon>
    </lineage>
</organism>
<sequence>MIIVFLLSLAPFSADRVEIIKDDGESIVHLVGNVVIEDEKTRITCAEAHYHEMKNYVILTDNIRIVDDQGEISADIATYDFESKQGFLKGNVRLMRKNEIFTSDSLLYDGAGKDVRMFSNVMIEATDSTLRAFGTSAQYDLDAEIGWLTENPSLEIIRKERSPMLIDAQRFRLDNKKNVLHGYDSVVARIDSVIVTCDTFVYDVKTTQGTMTKPTITEIDNRLIGETGSFVMKDNDIETLSVHNGWSQ</sequence>
<dbReference type="Pfam" id="PF13100">
    <property type="entry name" value="OstA_2"/>
    <property type="match status" value="1"/>
</dbReference>
<feature type="non-terminal residue" evidence="2">
    <location>
        <position position="248"/>
    </location>
</feature>
<protein>
    <recommendedName>
        <fullName evidence="1">Organic solvent tolerance-like N-terminal domain-containing protein</fullName>
    </recommendedName>
</protein>
<name>A0A0S8GBU3_UNCW3</name>
<dbReference type="Gene3D" id="2.60.450.10">
    <property type="entry name" value="Lipopolysaccharide (LPS) transport protein A like domain"/>
    <property type="match status" value="1"/>
</dbReference>
<dbReference type="InterPro" id="IPR005653">
    <property type="entry name" value="OstA-like_N"/>
</dbReference>
<evidence type="ECO:0000313" key="2">
    <source>
        <dbReference type="EMBL" id="KPK69748.1"/>
    </source>
</evidence>
<proteinExistence type="predicted"/>
<dbReference type="EMBL" id="LJUO01000113">
    <property type="protein sequence ID" value="KPK69748.1"/>
    <property type="molecule type" value="Genomic_DNA"/>
</dbReference>
<feature type="domain" description="Organic solvent tolerance-like N-terminal" evidence="1">
    <location>
        <begin position="14"/>
        <end position="118"/>
    </location>
</feature>
<gene>
    <name evidence="2" type="ORF">AMJ87_09945</name>
</gene>
<evidence type="ECO:0000313" key="3">
    <source>
        <dbReference type="Proteomes" id="UP000051096"/>
    </source>
</evidence>
<evidence type="ECO:0000259" key="1">
    <source>
        <dbReference type="Pfam" id="PF13100"/>
    </source>
</evidence>
<accession>A0A0S8GBU3</accession>
<reference evidence="2 3" key="1">
    <citation type="journal article" date="2015" name="Microbiome">
        <title>Genomic resolution of linkages in carbon, nitrogen, and sulfur cycling among widespread estuary sediment bacteria.</title>
        <authorList>
            <person name="Baker B.J."/>
            <person name="Lazar C.S."/>
            <person name="Teske A.P."/>
            <person name="Dick G.J."/>
        </authorList>
    </citation>
    <scope>NUCLEOTIDE SEQUENCE [LARGE SCALE GENOMIC DNA]</scope>
    <source>
        <strain evidence="2">SM23_60</strain>
    </source>
</reference>
<dbReference type="AlphaFoldDB" id="A0A0S8GBU3"/>
<comment type="caution">
    <text evidence="2">The sequence shown here is derived from an EMBL/GenBank/DDBJ whole genome shotgun (WGS) entry which is preliminary data.</text>
</comment>